<dbReference type="SUPFAM" id="SSF49785">
    <property type="entry name" value="Galactose-binding domain-like"/>
    <property type="match status" value="1"/>
</dbReference>
<dbReference type="Gene3D" id="2.60.120.260">
    <property type="entry name" value="Galactose-binding domain-like"/>
    <property type="match status" value="1"/>
</dbReference>
<organism evidence="2 3">
    <name type="scientific">Flavobacterium zepuense</name>
    <dbReference type="NCBI Taxonomy" id="2593302"/>
    <lineage>
        <taxon>Bacteria</taxon>
        <taxon>Pseudomonadati</taxon>
        <taxon>Bacteroidota</taxon>
        <taxon>Flavobacteriia</taxon>
        <taxon>Flavobacteriales</taxon>
        <taxon>Flavobacteriaceae</taxon>
        <taxon>Flavobacterium</taxon>
    </lineage>
</organism>
<evidence type="ECO:0000313" key="2">
    <source>
        <dbReference type="EMBL" id="TRW25340.1"/>
    </source>
</evidence>
<evidence type="ECO:0000259" key="1">
    <source>
        <dbReference type="PROSITE" id="PS50022"/>
    </source>
</evidence>
<dbReference type="RefSeq" id="WP_143372921.1">
    <property type="nucleotide sequence ID" value="NZ_VJVZ01000004.1"/>
</dbReference>
<dbReference type="InterPro" id="IPR008979">
    <property type="entry name" value="Galactose-bd-like_sf"/>
</dbReference>
<dbReference type="PROSITE" id="PS50022">
    <property type="entry name" value="FA58C_3"/>
    <property type="match status" value="1"/>
</dbReference>
<dbReference type="AlphaFoldDB" id="A0A552V4C9"/>
<name>A0A552V4C9_9FLAO</name>
<dbReference type="Proteomes" id="UP000320643">
    <property type="component" value="Unassembled WGS sequence"/>
</dbReference>
<accession>A0A552V4C9</accession>
<protein>
    <submittedName>
        <fullName evidence="2">Discoidin domain-containing protein</fullName>
    </submittedName>
</protein>
<sequence>MTTNILKTLSLIFVTSLICSCSDDDPADTGGLPDAIVNSDPAGSPPRNIIESWAGHNNELFRQYFDNNVAVYYSDDVARPLEWPFEFLSKTTEHANDVYGMFGIENRLYAVFHTSSPAPYVATAFDSQSENRNLFDIGFNGYEMSGTNTDNILLSVSKIVETSSNGISGSAAGDVWGDTFSQIFLYDAYASQQMQADADRIFGQYNTATANFPRENTYWFRDWYYPIYSNYGGGQAFGNFFRIVAQYYPTTGNSFSHDMNMGEFVHFFSGATGEDLLPLATEAFGWNDEWQDQLITARADFPTLNYPFEPVVYITDLTLGATITVSADNGNGPEGAEGSLKLIDNDLFSKFLVGGLDTNNINFWMQQDLTEAAVVNKYNFTSGNDAPERDPKNWELLGSNDGTTWTSLDTRTNEVFTGRNQTRDFEVDIETVYKYYRINITANYGSDAIQISEWRLYYILE</sequence>
<comment type="caution">
    <text evidence="2">The sequence shown here is derived from an EMBL/GenBank/DDBJ whole genome shotgun (WGS) entry which is preliminary data.</text>
</comment>
<keyword evidence="3" id="KW-1185">Reference proteome</keyword>
<dbReference type="EMBL" id="VJVZ01000004">
    <property type="protein sequence ID" value="TRW25340.1"/>
    <property type="molecule type" value="Genomic_DNA"/>
</dbReference>
<dbReference type="OrthoDB" id="5134860at2"/>
<dbReference type="Pfam" id="PF00754">
    <property type="entry name" value="F5_F8_type_C"/>
    <property type="match status" value="1"/>
</dbReference>
<gene>
    <name evidence="2" type="ORF">FMM05_08535</name>
</gene>
<feature type="domain" description="F5/8 type C" evidence="1">
    <location>
        <begin position="307"/>
        <end position="459"/>
    </location>
</feature>
<dbReference type="InterPro" id="IPR000421">
    <property type="entry name" value="FA58C"/>
</dbReference>
<evidence type="ECO:0000313" key="3">
    <source>
        <dbReference type="Proteomes" id="UP000320643"/>
    </source>
</evidence>
<dbReference type="PROSITE" id="PS51257">
    <property type="entry name" value="PROKAR_LIPOPROTEIN"/>
    <property type="match status" value="1"/>
</dbReference>
<reference evidence="2 3" key="1">
    <citation type="submission" date="2019-07" db="EMBL/GenBank/DDBJ databases">
        <title>Flavobacterium sp. nov., isolated from glacier ice.</title>
        <authorList>
            <person name="Liu Q."/>
            <person name="Xin Y.-H."/>
        </authorList>
    </citation>
    <scope>NUCLEOTIDE SEQUENCE [LARGE SCALE GENOMIC DNA]</scope>
    <source>
        <strain evidence="2 3">ZT4R6</strain>
    </source>
</reference>
<proteinExistence type="predicted"/>